<dbReference type="EMBL" id="PTJC01000010">
    <property type="protein sequence ID" value="PPK83931.1"/>
    <property type="molecule type" value="Genomic_DNA"/>
</dbReference>
<evidence type="ECO:0000256" key="2">
    <source>
        <dbReference type="SAM" id="MobiDB-lite"/>
    </source>
</evidence>
<evidence type="ECO:0000259" key="3">
    <source>
        <dbReference type="Pfam" id="PF03432"/>
    </source>
</evidence>
<dbReference type="RefSeq" id="WP_104421861.1">
    <property type="nucleotide sequence ID" value="NZ_PTJC01000010.1"/>
</dbReference>
<dbReference type="Proteomes" id="UP000237662">
    <property type="component" value="Unassembled WGS sequence"/>
</dbReference>
<reference evidence="4 5" key="1">
    <citation type="submission" date="2018-02" db="EMBL/GenBank/DDBJ databases">
        <title>Genomic Encyclopedia of Archaeal and Bacterial Type Strains, Phase II (KMG-II): from individual species to whole genera.</title>
        <authorList>
            <person name="Goeker M."/>
        </authorList>
    </citation>
    <scope>NUCLEOTIDE SEQUENCE [LARGE SCALE GENOMIC DNA]</scope>
    <source>
        <strain evidence="4 5">DSM 29526</strain>
    </source>
</reference>
<feature type="region of interest" description="Disordered" evidence="2">
    <location>
        <begin position="503"/>
        <end position="525"/>
    </location>
</feature>
<gene>
    <name evidence="4" type="ORF">CLV84_4304</name>
</gene>
<dbReference type="AlphaFoldDB" id="A0A2S6HZQ8"/>
<feature type="coiled-coil region" evidence="1">
    <location>
        <begin position="389"/>
        <end position="416"/>
    </location>
</feature>
<accession>A0A2S6HZQ8</accession>
<protein>
    <submittedName>
        <fullName evidence="4">Relaxase/mobilization nuclease-like protein</fullName>
    </submittedName>
</protein>
<dbReference type="OrthoDB" id="915634at2"/>
<name>A0A2S6HZQ8_9BACT</name>
<keyword evidence="1" id="KW-0175">Coiled coil</keyword>
<feature type="coiled-coil region" evidence="1">
    <location>
        <begin position="287"/>
        <end position="330"/>
    </location>
</feature>
<dbReference type="Pfam" id="PF03432">
    <property type="entry name" value="Relaxase"/>
    <property type="match status" value="1"/>
</dbReference>
<organism evidence="4 5">
    <name type="scientific">Neolewinella xylanilytica</name>
    <dbReference type="NCBI Taxonomy" id="1514080"/>
    <lineage>
        <taxon>Bacteria</taxon>
        <taxon>Pseudomonadati</taxon>
        <taxon>Bacteroidota</taxon>
        <taxon>Saprospiria</taxon>
        <taxon>Saprospirales</taxon>
        <taxon>Lewinellaceae</taxon>
        <taxon>Neolewinella</taxon>
    </lineage>
</organism>
<comment type="caution">
    <text evidence="4">The sequence shown here is derived from an EMBL/GenBank/DDBJ whole genome shotgun (WGS) entry which is preliminary data.</text>
</comment>
<sequence>MVPKINSRGGRSFKGITAYLMHDSGRAQTNERVEWTMTGNLYTDDVFKAAGVMSWTDFNAEDIKIAAGGSSAGRKTEKGGVYHYSLSWAHGEKKGEEHQRSVAVATLERLGLSEHQYYVVAHNETEHDHIHIVANLTHPETGKRADLPLDKRALQEWALEYEREHGLHCTNREANAELRKQNNAKTYAQTQKERHGVQATRAYEASDDGKSFKNALELEGLRLARGRRSCVAVDEQGNIINLSRVIEDRKTVEIKAKLKDIDLRTLPDADELAEQIKLDSTPYDREAAEVEQQNNLAEAAIVAAKEKAELEDIQDKKLATQRAIDKITAENKAKRMAKDVEARRRERQIQERIEESKKLHDIDGCRQRLAEAQAETKALNGVWARLFKREQFEAALDNLQNREKQLANQTARFEADIRGIVKHKEWAVAHELERHGIAERKSVEYKTPLDHFNKAAADHEGSKQRRIREAEEQKAVETPQKTEHIFDMKDEETAARYDRIAARLQARDEERDIEQSREEDQGLER</sequence>
<evidence type="ECO:0000313" key="5">
    <source>
        <dbReference type="Proteomes" id="UP000237662"/>
    </source>
</evidence>
<proteinExistence type="predicted"/>
<feature type="domain" description="MobA/VirD2-like nuclease" evidence="3">
    <location>
        <begin position="29"/>
        <end position="167"/>
    </location>
</feature>
<evidence type="ECO:0000256" key="1">
    <source>
        <dbReference type="SAM" id="Coils"/>
    </source>
</evidence>
<dbReference type="InterPro" id="IPR005094">
    <property type="entry name" value="Endonuclease_MobA/VirD2"/>
</dbReference>
<keyword evidence="5" id="KW-1185">Reference proteome</keyword>
<evidence type="ECO:0000313" key="4">
    <source>
        <dbReference type="EMBL" id="PPK83931.1"/>
    </source>
</evidence>